<comment type="caution">
    <text evidence="1">The sequence shown here is derived from an EMBL/GenBank/DDBJ whole genome shotgun (WGS) entry which is preliminary data.</text>
</comment>
<evidence type="ECO:0000313" key="2">
    <source>
        <dbReference type="Proteomes" id="UP000187209"/>
    </source>
</evidence>
<dbReference type="EMBL" id="MPUH01000237">
    <property type="protein sequence ID" value="OMJ85423.1"/>
    <property type="molecule type" value="Genomic_DNA"/>
</dbReference>
<proteinExistence type="predicted"/>
<reference evidence="1 2" key="1">
    <citation type="submission" date="2016-11" db="EMBL/GenBank/DDBJ databases">
        <title>The macronuclear genome of Stentor coeruleus: a giant cell with tiny introns.</title>
        <authorList>
            <person name="Slabodnick M."/>
            <person name="Ruby J.G."/>
            <person name="Reiff S.B."/>
            <person name="Swart E.C."/>
            <person name="Gosai S."/>
            <person name="Prabakaran S."/>
            <person name="Witkowska E."/>
            <person name="Larue G.E."/>
            <person name="Fisher S."/>
            <person name="Freeman R.M."/>
            <person name="Gunawardena J."/>
            <person name="Chu W."/>
            <person name="Stover N.A."/>
            <person name="Gregory B.D."/>
            <person name="Nowacki M."/>
            <person name="Derisi J."/>
            <person name="Roy S.W."/>
            <person name="Marshall W.F."/>
            <person name="Sood P."/>
        </authorList>
    </citation>
    <scope>NUCLEOTIDE SEQUENCE [LARGE SCALE GENOMIC DNA]</scope>
    <source>
        <strain evidence="1">WM001</strain>
    </source>
</reference>
<gene>
    <name evidence="1" type="ORF">SteCoe_13264</name>
</gene>
<keyword evidence="2" id="KW-1185">Reference proteome</keyword>
<sequence>MASLRLFYFIEKHAVKARDNPMWKDFIRQNKTFLDENPKIVTDLALLVRSTDEYKRLLEIYNIGVHRDMKQQVENVAMRCGLKVR</sequence>
<protein>
    <submittedName>
        <fullName evidence="1">Uncharacterized protein</fullName>
    </submittedName>
</protein>
<organism evidence="1 2">
    <name type="scientific">Stentor coeruleus</name>
    <dbReference type="NCBI Taxonomy" id="5963"/>
    <lineage>
        <taxon>Eukaryota</taxon>
        <taxon>Sar</taxon>
        <taxon>Alveolata</taxon>
        <taxon>Ciliophora</taxon>
        <taxon>Postciliodesmatophora</taxon>
        <taxon>Heterotrichea</taxon>
        <taxon>Heterotrichida</taxon>
        <taxon>Stentoridae</taxon>
        <taxon>Stentor</taxon>
    </lineage>
</organism>
<name>A0A1R2C8T3_9CILI</name>
<dbReference type="Proteomes" id="UP000187209">
    <property type="component" value="Unassembled WGS sequence"/>
</dbReference>
<evidence type="ECO:0000313" key="1">
    <source>
        <dbReference type="EMBL" id="OMJ85423.1"/>
    </source>
</evidence>
<accession>A0A1R2C8T3</accession>
<dbReference type="AlphaFoldDB" id="A0A1R2C8T3"/>